<sequence>MSVYTCYTFGPALPSYFYLMPDHAIRRSSEFLTVHRKAPVEKVPCSRLRKIRVLKSTARFLIAGFMNRPAVFFTTGLPLFTLNFYLDYRIDYAGLVHRIAGICVGKIIKKECKY</sequence>
<evidence type="ECO:0000313" key="2">
    <source>
        <dbReference type="Proteomes" id="UP000295620"/>
    </source>
</evidence>
<dbReference type="EMBL" id="SNYC01000010">
    <property type="protein sequence ID" value="TDQ06187.1"/>
    <property type="molecule type" value="Genomic_DNA"/>
</dbReference>
<organism evidence="1 2">
    <name type="scientific">Pedobacter metabolipauper</name>
    <dbReference type="NCBI Taxonomy" id="425513"/>
    <lineage>
        <taxon>Bacteria</taxon>
        <taxon>Pseudomonadati</taxon>
        <taxon>Bacteroidota</taxon>
        <taxon>Sphingobacteriia</taxon>
        <taxon>Sphingobacteriales</taxon>
        <taxon>Sphingobacteriaceae</taxon>
        <taxon>Pedobacter</taxon>
    </lineage>
</organism>
<keyword evidence="2" id="KW-1185">Reference proteome</keyword>
<comment type="caution">
    <text evidence="1">The sequence shown here is derived from an EMBL/GenBank/DDBJ whole genome shotgun (WGS) entry which is preliminary data.</text>
</comment>
<protein>
    <submittedName>
        <fullName evidence="1">Uncharacterized protein</fullName>
    </submittedName>
</protein>
<accession>A0A4R6SQ18</accession>
<reference evidence="1 2" key="1">
    <citation type="submission" date="2019-03" db="EMBL/GenBank/DDBJ databases">
        <title>Genomic Encyclopedia of Archaeal and Bacterial Type Strains, Phase II (KMG-II): from individual species to whole genera.</title>
        <authorList>
            <person name="Goeker M."/>
        </authorList>
    </citation>
    <scope>NUCLEOTIDE SEQUENCE [LARGE SCALE GENOMIC DNA]</scope>
    <source>
        <strain evidence="1 2">DSM 19035</strain>
    </source>
</reference>
<gene>
    <name evidence="1" type="ORF">ATK78_4568</name>
</gene>
<dbReference type="AlphaFoldDB" id="A0A4R6SQ18"/>
<proteinExistence type="predicted"/>
<evidence type="ECO:0000313" key="1">
    <source>
        <dbReference type="EMBL" id="TDQ06187.1"/>
    </source>
</evidence>
<name>A0A4R6SQ18_9SPHI</name>
<dbReference type="Proteomes" id="UP000295620">
    <property type="component" value="Unassembled WGS sequence"/>
</dbReference>